<dbReference type="PROSITE" id="PS00211">
    <property type="entry name" value="ABC_TRANSPORTER_1"/>
    <property type="match status" value="1"/>
</dbReference>
<dbReference type="GO" id="GO:0005524">
    <property type="term" value="F:ATP binding"/>
    <property type="evidence" value="ECO:0007669"/>
    <property type="project" value="UniProtKB-KW"/>
</dbReference>
<dbReference type="Gene3D" id="3.40.50.300">
    <property type="entry name" value="P-loop containing nucleotide triphosphate hydrolases"/>
    <property type="match status" value="1"/>
</dbReference>
<dbReference type="SMART" id="SM00382">
    <property type="entry name" value="AAA"/>
    <property type="match status" value="1"/>
</dbReference>
<dbReference type="Proteomes" id="UP000584670">
    <property type="component" value="Unassembled WGS sequence"/>
</dbReference>
<evidence type="ECO:0000313" key="4">
    <source>
        <dbReference type="EMBL" id="MBC2906308.1"/>
    </source>
</evidence>
<gene>
    <name evidence="4" type="ORF">H4N64_33190</name>
</gene>
<protein>
    <submittedName>
        <fullName evidence="4">ABC transporter ATP-binding protein</fullName>
    </submittedName>
</protein>
<accession>A0A7X1MCV4</accession>
<dbReference type="InterPro" id="IPR003593">
    <property type="entry name" value="AAA+_ATPase"/>
</dbReference>
<dbReference type="InterPro" id="IPR027417">
    <property type="entry name" value="P-loop_NTPase"/>
</dbReference>
<evidence type="ECO:0000256" key="2">
    <source>
        <dbReference type="ARBA" id="ARBA00022840"/>
    </source>
</evidence>
<keyword evidence="1" id="KW-0547">Nucleotide-binding</keyword>
<comment type="caution">
    <text evidence="4">The sequence shown here is derived from an EMBL/GenBank/DDBJ whole genome shotgun (WGS) entry which is preliminary data.</text>
</comment>
<dbReference type="RefSeq" id="WP_186286227.1">
    <property type="nucleotide sequence ID" value="NZ_JACMSF010000048.1"/>
</dbReference>
<dbReference type="PROSITE" id="PS50893">
    <property type="entry name" value="ABC_TRANSPORTER_2"/>
    <property type="match status" value="1"/>
</dbReference>
<dbReference type="InterPro" id="IPR003439">
    <property type="entry name" value="ABC_transporter-like_ATP-bd"/>
</dbReference>
<organism evidence="4 5">
    <name type="scientific">Streptomyces cupreus</name>
    <dbReference type="NCBI Taxonomy" id="2759956"/>
    <lineage>
        <taxon>Bacteria</taxon>
        <taxon>Bacillati</taxon>
        <taxon>Actinomycetota</taxon>
        <taxon>Actinomycetes</taxon>
        <taxon>Kitasatosporales</taxon>
        <taxon>Streptomycetaceae</taxon>
        <taxon>Streptomyces</taxon>
    </lineage>
</organism>
<keyword evidence="2 4" id="KW-0067">ATP-binding</keyword>
<dbReference type="AlphaFoldDB" id="A0A7X1MCV4"/>
<sequence length="249" mass="26605">MAVLVSGLVVRRGGREILHGIDCAVPEGSVTGLLGPSGCGKTTLLRSVMGLQRLTGGTVTVLGRPAGHRDLRRSIGYCPQTPSVYLDLTVLENIRYFASVIGAPPADADRVLDTLRLGAHRHQIVGSLSGGQRSRASLAVALLGEPKLLVLDEPTVGLDPVLRLELWDAFAEIAARGTALLVSSHVMDEAARCHELLLMRDGILLAQESPDSLRARTGTQDLEQAFLRVIREHEAQNPPAGHTTEQIPS</sequence>
<dbReference type="Pfam" id="PF00005">
    <property type="entry name" value="ABC_tran"/>
    <property type="match status" value="1"/>
</dbReference>
<reference evidence="4 5" key="1">
    <citation type="submission" date="2020-08" db="EMBL/GenBank/DDBJ databases">
        <title>Streptomyces sp. PSKA01 genome sequencing and assembly.</title>
        <authorList>
            <person name="Mandal S."/>
            <person name="Maiti P.K."/>
            <person name="Das P."/>
        </authorList>
    </citation>
    <scope>NUCLEOTIDE SEQUENCE [LARGE SCALE GENOMIC DNA]</scope>
    <source>
        <strain evidence="4 5">PSKA01</strain>
    </source>
</reference>
<dbReference type="PANTHER" id="PTHR43038">
    <property type="entry name" value="ATP-BINDING CASSETTE, SUB-FAMILY H, MEMBER 1"/>
    <property type="match status" value="1"/>
</dbReference>
<dbReference type="InterPro" id="IPR017871">
    <property type="entry name" value="ABC_transporter-like_CS"/>
</dbReference>
<evidence type="ECO:0000259" key="3">
    <source>
        <dbReference type="PROSITE" id="PS50893"/>
    </source>
</evidence>
<evidence type="ECO:0000313" key="5">
    <source>
        <dbReference type="Proteomes" id="UP000584670"/>
    </source>
</evidence>
<dbReference type="GO" id="GO:0016887">
    <property type="term" value="F:ATP hydrolysis activity"/>
    <property type="evidence" value="ECO:0007669"/>
    <property type="project" value="InterPro"/>
</dbReference>
<dbReference type="EMBL" id="JACMSF010000048">
    <property type="protein sequence ID" value="MBC2906308.1"/>
    <property type="molecule type" value="Genomic_DNA"/>
</dbReference>
<feature type="domain" description="ABC transporter" evidence="3">
    <location>
        <begin position="3"/>
        <end position="226"/>
    </location>
</feature>
<evidence type="ECO:0000256" key="1">
    <source>
        <dbReference type="ARBA" id="ARBA00022741"/>
    </source>
</evidence>
<dbReference type="PANTHER" id="PTHR43038:SF3">
    <property type="entry name" value="ABC TRANSPORTER G FAMILY MEMBER 20 ISOFORM X1"/>
    <property type="match status" value="1"/>
</dbReference>
<dbReference type="SUPFAM" id="SSF52540">
    <property type="entry name" value="P-loop containing nucleoside triphosphate hydrolases"/>
    <property type="match status" value="1"/>
</dbReference>
<proteinExistence type="predicted"/>
<keyword evidence="5" id="KW-1185">Reference proteome</keyword>
<name>A0A7X1MCV4_9ACTN</name>
<dbReference type="CDD" id="cd03230">
    <property type="entry name" value="ABC_DR_subfamily_A"/>
    <property type="match status" value="1"/>
</dbReference>